<dbReference type="InterPro" id="IPR050585">
    <property type="entry name" value="Xaa-Pro_dipeptidyl-ppase/CocE"/>
</dbReference>
<gene>
    <name evidence="4" type="ORF">GCM10009092_15650</name>
</gene>
<feature type="chain" id="PRO_5046058299" evidence="2">
    <location>
        <begin position="25"/>
        <end position="628"/>
    </location>
</feature>
<dbReference type="Proteomes" id="UP001501757">
    <property type="component" value="Unassembled WGS sequence"/>
</dbReference>
<dbReference type="Gene3D" id="2.60.120.260">
    <property type="entry name" value="Galactose-binding domain-like"/>
    <property type="match status" value="1"/>
</dbReference>
<dbReference type="PANTHER" id="PTHR43056">
    <property type="entry name" value="PEPTIDASE S9 PROLYL OLIGOPEPTIDASE"/>
    <property type="match status" value="1"/>
</dbReference>
<evidence type="ECO:0000313" key="5">
    <source>
        <dbReference type="Proteomes" id="UP001501757"/>
    </source>
</evidence>
<accession>A0ABN0X0Q7</accession>
<dbReference type="InterPro" id="IPR029058">
    <property type="entry name" value="AB_hydrolase_fold"/>
</dbReference>
<dbReference type="EMBL" id="BAAAEI010000006">
    <property type="protein sequence ID" value="GAA0352122.1"/>
    <property type="molecule type" value="Genomic_DNA"/>
</dbReference>
<dbReference type="SUPFAM" id="SSF53474">
    <property type="entry name" value="alpha/beta-Hydrolases"/>
    <property type="match status" value="1"/>
</dbReference>
<dbReference type="InterPro" id="IPR000383">
    <property type="entry name" value="Xaa-Pro-like_dom"/>
</dbReference>
<dbReference type="Pfam" id="PF02129">
    <property type="entry name" value="Peptidase_S15"/>
    <property type="match status" value="1"/>
</dbReference>
<evidence type="ECO:0000313" key="4">
    <source>
        <dbReference type="EMBL" id="GAA0352122.1"/>
    </source>
</evidence>
<protein>
    <submittedName>
        <fullName evidence="4">CocE/NonD family hydrolase</fullName>
    </submittedName>
</protein>
<dbReference type="Pfam" id="PF08530">
    <property type="entry name" value="PepX_C"/>
    <property type="match status" value="1"/>
</dbReference>
<dbReference type="RefSeq" id="WP_343843799.1">
    <property type="nucleotide sequence ID" value="NZ_BAAAEI010000006.1"/>
</dbReference>
<sequence length="628" mass="72433">MQNKHLNWLLGLLCWVILLPTAVADEQAKQQQQARADYIRAHYAKYEYQIPMRDGVKLFTSVYIPYDKSKTYPILMQRTPYRVAPYGASSYKTALGPSEIFEKEGFIFVFQDVRGKFMSEGEYVNMRPQNAYQKGGKAADDATDTYDSIDWLVKNLPNNNGKVGMWGTSYPGYYTSVAAINSHKALKAISPQAPIADWFYDDFHRNGAFVTPMAFLFFDSFDKQRDGLHYAWPDKMKEQTPDGYDFFLKLGPLTNVNKLYFKGERPFWNELTEHPNYDDYWQARNVLQHLDKVKPATLVVGGWYDTEDLYGPLATYQTMSKANKADNVRLIMGPWYHGQWNRGKGDVMGEAQFGFDTSDWFQHQVLLPFFKQHLKDEQSAALAQATMFETGANRWRQFAQWPPKEGKETTLYFAAHQQLRSQPDSQGGFDSYISDPAKPVPHSVKVSRGWDKPYMAEDQRFAARRTDVLVFETEPAQQDMTLAGPIDVNLWVSTDQGDADFVVKLVDIFPGKTFDDDKVDANTGNRHELVRWGVMRGRFRDSMSQPKPFEAGKPTLVSFQLYDVLHTIKRGHKLQIQVQSSMFPFLDRNPQKYVENIFNASEEDFSKAEHRLYHSNDYPSSIQFKQLN</sequence>
<evidence type="ECO:0000256" key="1">
    <source>
        <dbReference type="ARBA" id="ARBA00022801"/>
    </source>
</evidence>
<dbReference type="SUPFAM" id="SSF49785">
    <property type="entry name" value="Galactose-binding domain-like"/>
    <property type="match status" value="1"/>
</dbReference>
<dbReference type="Gene3D" id="3.40.50.1820">
    <property type="entry name" value="alpha/beta hydrolase"/>
    <property type="match status" value="1"/>
</dbReference>
<name>A0ABN0X0Q7_9ALTE</name>
<organism evidence="4 5">
    <name type="scientific">Bowmanella denitrificans</name>
    <dbReference type="NCBI Taxonomy" id="366582"/>
    <lineage>
        <taxon>Bacteria</taxon>
        <taxon>Pseudomonadati</taxon>
        <taxon>Pseudomonadota</taxon>
        <taxon>Gammaproteobacteria</taxon>
        <taxon>Alteromonadales</taxon>
        <taxon>Alteromonadaceae</taxon>
        <taxon>Bowmanella</taxon>
    </lineage>
</organism>
<keyword evidence="2" id="KW-0732">Signal</keyword>
<evidence type="ECO:0000259" key="3">
    <source>
        <dbReference type="SMART" id="SM00939"/>
    </source>
</evidence>
<evidence type="ECO:0000256" key="2">
    <source>
        <dbReference type="SAM" id="SignalP"/>
    </source>
</evidence>
<dbReference type="InterPro" id="IPR008979">
    <property type="entry name" value="Galactose-bd-like_sf"/>
</dbReference>
<feature type="domain" description="Xaa-Pro dipeptidyl-peptidase C-terminal" evidence="3">
    <location>
        <begin position="367"/>
        <end position="623"/>
    </location>
</feature>
<dbReference type="SMART" id="SM00939">
    <property type="entry name" value="PepX_C"/>
    <property type="match status" value="1"/>
</dbReference>
<feature type="signal peptide" evidence="2">
    <location>
        <begin position="1"/>
        <end position="24"/>
    </location>
</feature>
<dbReference type="NCBIfam" id="TIGR00976">
    <property type="entry name" value="CocE_NonD"/>
    <property type="match status" value="1"/>
</dbReference>
<dbReference type="InterPro" id="IPR013736">
    <property type="entry name" value="Xaa-Pro_dipept_C"/>
</dbReference>
<proteinExistence type="predicted"/>
<comment type="caution">
    <text evidence="4">The sequence shown here is derived from an EMBL/GenBank/DDBJ whole genome shotgun (WGS) entry which is preliminary data.</text>
</comment>
<dbReference type="GO" id="GO:0016787">
    <property type="term" value="F:hydrolase activity"/>
    <property type="evidence" value="ECO:0007669"/>
    <property type="project" value="UniProtKB-KW"/>
</dbReference>
<dbReference type="Gene3D" id="1.10.3020.10">
    <property type="entry name" value="alpha-amino acid ester hydrolase ( Helical cap domain)"/>
    <property type="match status" value="1"/>
</dbReference>
<keyword evidence="5" id="KW-1185">Reference proteome</keyword>
<dbReference type="PANTHER" id="PTHR43056:SF10">
    <property type="entry name" value="COCE_NOND FAMILY, PUTATIVE (AFU_ORTHOLOGUE AFUA_7G00600)-RELATED"/>
    <property type="match status" value="1"/>
</dbReference>
<reference evidence="5" key="1">
    <citation type="journal article" date="2019" name="Int. J. Syst. Evol. Microbiol.">
        <title>The Global Catalogue of Microorganisms (GCM) 10K type strain sequencing project: providing services to taxonomists for standard genome sequencing and annotation.</title>
        <authorList>
            <consortium name="The Broad Institute Genomics Platform"/>
            <consortium name="The Broad Institute Genome Sequencing Center for Infectious Disease"/>
            <person name="Wu L."/>
            <person name="Ma J."/>
        </authorList>
    </citation>
    <scope>NUCLEOTIDE SEQUENCE [LARGE SCALE GENOMIC DNA]</scope>
    <source>
        <strain evidence="5">JCM 13378</strain>
    </source>
</reference>
<dbReference type="InterPro" id="IPR005674">
    <property type="entry name" value="CocE/Ser_esterase"/>
</dbReference>
<keyword evidence="1 4" id="KW-0378">Hydrolase</keyword>